<feature type="region of interest" description="Disordered" evidence="1">
    <location>
        <begin position="76"/>
        <end position="95"/>
    </location>
</feature>
<organism evidence="2 3">
    <name type="scientific">Prorocentrum cordatum</name>
    <dbReference type="NCBI Taxonomy" id="2364126"/>
    <lineage>
        <taxon>Eukaryota</taxon>
        <taxon>Sar</taxon>
        <taxon>Alveolata</taxon>
        <taxon>Dinophyceae</taxon>
        <taxon>Prorocentrales</taxon>
        <taxon>Prorocentraceae</taxon>
        <taxon>Prorocentrum</taxon>
    </lineage>
</organism>
<name>A0ABN9QQ31_9DINO</name>
<evidence type="ECO:0000313" key="3">
    <source>
        <dbReference type="Proteomes" id="UP001189429"/>
    </source>
</evidence>
<gene>
    <name evidence="2" type="ORF">PCOR1329_LOCUS12440</name>
</gene>
<keyword evidence="3" id="KW-1185">Reference proteome</keyword>
<dbReference type="Proteomes" id="UP001189429">
    <property type="component" value="Unassembled WGS sequence"/>
</dbReference>
<evidence type="ECO:0000313" key="2">
    <source>
        <dbReference type="EMBL" id="CAK0806081.1"/>
    </source>
</evidence>
<reference evidence="2" key="1">
    <citation type="submission" date="2023-10" db="EMBL/GenBank/DDBJ databases">
        <authorList>
            <person name="Chen Y."/>
            <person name="Shah S."/>
            <person name="Dougan E. K."/>
            <person name="Thang M."/>
            <person name="Chan C."/>
        </authorList>
    </citation>
    <scope>NUCLEOTIDE SEQUENCE [LARGE SCALE GENOMIC DNA]</scope>
</reference>
<protein>
    <submittedName>
        <fullName evidence="2">Uncharacterized protein</fullName>
    </submittedName>
</protein>
<sequence>GMTKLQVYVDYQLAQFDHAGFTIGQLFKNIKAAAIKLGIKDDRAHMAVLRENGRHLFYDPLKGWILRASESDEELEAKEMKDSEVVESGSGMLASEGPEKMKYKAKNLEMQAALKTSLEIGRETSEAVNVGYGKLELS</sequence>
<dbReference type="EMBL" id="CAUYUJ010003628">
    <property type="protein sequence ID" value="CAK0806081.1"/>
    <property type="molecule type" value="Genomic_DNA"/>
</dbReference>
<evidence type="ECO:0000256" key="1">
    <source>
        <dbReference type="SAM" id="MobiDB-lite"/>
    </source>
</evidence>
<accession>A0ABN9QQ31</accession>
<proteinExistence type="predicted"/>
<feature type="non-terminal residue" evidence="2">
    <location>
        <position position="138"/>
    </location>
</feature>
<feature type="non-terminal residue" evidence="2">
    <location>
        <position position="1"/>
    </location>
</feature>
<comment type="caution">
    <text evidence="2">The sequence shown here is derived from an EMBL/GenBank/DDBJ whole genome shotgun (WGS) entry which is preliminary data.</text>
</comment>